<dbReference type="InterPro" id="IPR036869">
    <property type="entry name" value="J_dom_sf"/>
</dbReference>
<proteinExistence type="predicted"/>
<dbReference type="PANTHER" id="PTHR24074">
    <property type="entry name" value="CO-CHAPERONE PROTEIN DJLA"/>
    <property type="match status" value="1"/>
</dbReference>
<dbReference type="SUPFAM" id="SSF46565">
    <property type="entry name" value="Chaperone J-domain"/>
    <property type="match status" value="1"/>
</dbReference>
<comment type="caution">
    <text evidence="3">The sequence shown here is derived from an EMBL/GenBank/DDBJ whole genome shotgun (WGS) entry which is preliminary data.</text>
</comment>
<sequence length="302" mass="35176">MKCFKGILVWDMVGGRYEIRLNSRQYQSSSRSMTPHGILGLAPNSTKSEIKARYYELCKVYHPDKLYANSKAKDSSLRSSSEKFKQIQWAYEKLIRNRPPSGKPDFSNYDFYNRAAFYEQQQKAYDRKYDTYTSGGYGRDGYTDQYGFYYSNNENQKQTGNSKNRILAGALFGFVSISGYGFFYLYNLMHSRLSESLDKSHLEALATLRLASMKRKGKFPQRHRDLEKKNIGSKNSQYPLSSEFIGNGTDEFISTDSRPRLEHDNQAFYLSPTKDEQIMRFLATFDFKEGRENVCFPYGRFK</sequence>
<protein>
    <recommendedName>
        <fullName evidence="2">J domain-containing protein</fullName>
    </recommendedName>
</protein>
<dbReference type="PROSITE" id="PS50076">
    <property type="entry name" value="DNAJ_2"/>
    <property type="match status" value="1"/>
</dbReference>
<dbReference type="Gene3D" id="1.10.287.110">
    <property type="entry name" value="DnaJ domain"/>
    <property type="match status" value="1"/>
</dbReference>
<keyword evidence="4" id="KW-1185">Reference proteome</keyword>
<evidence type="ECO:0000259" key="2">
    <source>
        <dbReference type="PROSITE" id="PS50076"/>
    </source>
</evidence>
<dbReference type="Proteomes" id="UP000187455">
    <property type="component" value="Unassembled WGS sequence"/>
</dbReference>
<evidence type="ECO:0000313" key="3">
    <source>
        <dbReference type="EMBL" id="OLY85475.1"/>
    </source>
</evidence>
<feature type="domain" description="J" evidence="2">
    <location>
        <begin position="34"/>
        <end position="113"/>
    </location>
</feature>
<name>A0A1R0H8I6_9FUNG</name>
<dbReference type="CDD" id="cd06257">
    <property type="entry name" value="DnaJ"/>
    <property type="match status" value="1"/>
</dbReference>
<organism evidence="3 4">
    <name type="scientific">Smittium mucronatum</name>
    <dbReference type="NCBI Taxonomy" id="133383"/>
    <lineage>
        <taxon>Eukaryota</taxon>
        <taxon>Fungi</taxon>
        <taxon>Fungi incertae sedis</taxon>
        <taxon>Zoopagomycota</taxon>
        <taxon>Kickxellomycotina</taxon>
        <taxon>Harpellomycetes</taxon>
        <taxon>Harpellales</taxon>
        <taxon>Legeriomycetaceae</taxon>
        <taxon>Smittium</taxon>
    </lineage>
</organism>
<keyword evidence="1" id="KW-0812">Transmembrane</keyword>
<dbReference type="EMBL" id="LSSL01000100">
    <property type="protein sequence ID" value="OLY85475.1"/>
    <property type="molecule type" value="Genomic_DNA"/>
</dbReference>
<dbReference type="InterPro" id="IPR050817">
    <property type="entry name" value="DjlA_DnaK_co-chaperone"/>
</dbReference>
<keyword evidence="1" id="KW-1133">Transmembrane helix</keyword>
<dbReference type="STRING" id="133383.A0A1R0H8I6"/>
<dbReference type="OrthoDB" id="445556at2759"/>
<feature type="transmembrane region" description="Helical" evidence="1">
    <location>
        <begin position="166"/>
        <end position="186"/>
    </location>
</feature>
<gene>
    <name evidence="3" type="ORF">AYI68_g345</name>
</gene>
<evidence type="ECO:0000256" key="1">
    <source>
        <dbReference type="SAM" id="Phobius"/>
    </source>
</evidence>
<dbReference type="AlphaFoldDB" id="A0A1R0H8I6"/>
<evidence type="ECO:0000313" key="4">
    <source>
        <dbReference type="Proteomes" id="UP000187455"/>
    </source>
</evidence>
<dbReference type="SMART" id="SM00271">
    <property type="entry name" value="DnaJ"/>
    <property type="match status" value="1"/>
</dbReference>
<accession>A0A1R0H8I6</accession>
<dbReference type="PRINTS" id="PR00625">
    <property type="entry name" value="JDOMAIN"/>
</dbReference>
<reference evidence="3 4" key="1">
    <citation type="journal article" date="2016" name="Mol. Biol. Evol.">
        <title>Genome-Wide Survey of Gut Fungi (Harpellales) Reveals the First Horizontally Transferred Ubiquitin Gene from a Mosquito Host.</title>
        <authorList>
            <person name="Wang Y."/>
            <person name="White M.M."/>
            <person name="Kvist S."/>
            <person name="Moncalvo J.M."/>
        </authorList>
    </citation>
    <scope>NUCLEOTIDE SEQUENCE [LARGE SCALE GENOMIC DNA]</scope>
    <source>
        <strain evidence="3 4">ALG-7-W6</strain>
    </source>
</reference>
<dbReference type="Pfam" id="PF00226">
    <property type="entry name" value="DnaJ"/>
    <property type="match status" value="1"/>
</dbReference>
<keyword evidence="1" id="KW-0472">Membrane</keyword>
<dbReference type="InterPro" id="IPR001623">
    <property type="entry name" value="DnaJ_domain"/>
</dbReference>